<protein>
    <submittedName>
        <fullName evidence="1">Uncharacterized protein</fullName>
    </submittedName>
</protein>
<comment type="caution">
    <text evidence="1">The sequence shown here is derived from an EMBL/GenBank/DDBJ whole genome shotgun (WGS) entry which is preliminary data.</text>
</comment>
<gene>
    <name evidence="1" type="ORF">DSO57_1033936</name>
</gene>
<dbReference type="Proteomes" id="UP001165960">
    <property type="component" value="Unassembled WGS sequence"/>
</dbReference>
<evidence type="ECO:0000313" key="1">
    <source>
        <dbReference type="EMBL" id="KAJ9075647.1"/>
    </source>
</evidence>
<keyword evidence="2" id="KW-1185">Reference proteome</keyword>
<proteinExistence type="predicted"/>
<organism evidence="1 2">
    <name type="scientific">Entomophthora muscae</name>
    <dbReference type="NCBI Taxonomy" id="34485"/>
    <lineage>
        <taxon>Eukaryota</taxon>
        <taxon>Fungi</taxon>
        <taxon>Fungi incertae sedis</taxon>
        <taxon>Zoopagomycota</taxon>
        <taxon>Entomophthoromycotina</taxon>
        <taxon>Entomophthoromycetes</taxon>
        <taxon>Entomophthorales</taxon>
        <taxon>Entomophthoraceae</taxon>
        <taxon>Entomophthora</taxon>
    </lineage>
</organism>
<evidence type="ECO:0000313" key="2">
    <source>
        <dbReference type="Proteomes" id="UP001165960"/>
    </source>
</evidence>
<accession>A0ACC2TN20</accession>
<reference evidence="1" key="1">
    <citation type="submission" date="2022-04" db="EMBL/GenBank/DDBJ databases">
        <title>Genome of the entomopathogenic fungus Entomophthora muscae.</title>
        <authorList>
            <person name="Elya C."/>
            <person name="Lovett B.R."/>
            <person name="Lee E."/>
            <person name="Macias A.M."/>
            <person name="Hajek A.E."/>
            <person name="De Bivort B.L."/>
            <person name="Kasson M.T."/>
            <person name="De Fine Licht H.H."/>
            <person name="Stajich J.E."/>
        </authorList>
    </citation>
    <scope>NUCLEOTIDE SEQUENCE</scope>
    <source>
        <strain evidence="1">Berkeley</strain>
    </source>
</reference>
<dbReference type="EMBL" id="QTSX02002404">
    <property type="protein sequence ID" value="KAJ9075647.1"/>
    <property type="molecule type" value="Genomic_DNA"/>
</dbReference>
<sequence length="231" mass="26017">MKYLSSAPGPFSVQHLVAGGLLTLGEGVVWTGTNQIYFGAYHVHLVQNVKDGFQKAISQQRGRWLTTSIMINRVEPVWLEPKLASEYIFCAKGSSCPLSPNYQETIYNITLTEGRQVHQLLQMTNQFLPNTANAINARLPSNITFSIVGPSTKYLWVRVLAWRIHGQINHRSRSKPRIYNGIKSFDAVIASILPSGHLNAIIGVMDLYGPKQINMPEEKINNIKHFYCKYS</sequence>
<name>A0ACC2TN20_9FUNG</name>